<protein>
    <recommendedName>
        <fullName evidence="7">C2H2-type domain-containing protein</fullName>
    </recommendedName>
</protein>
<dbReference type="SUPFAM" id="SSF57667">
    <property type="entry name" value="beta-beta-alpha zinc fingers"/>
    <property type="match status" value="2"/>
</dbReference>
<reference key="1">
    <citation type="journal article" date="2007" name="Nature">
        <title>The medaka draft genome and insights into vertebrate genome evolution.</title>
        <authorList>
            <person name="Kasahara M."/>
            <person name="Naruse K."/>
            <person name="Sasaki S."/>
            <person name="Nakatani Y."/>
            <person name="Qu W."/>
            <person name="Ahsan B."/>
            <person name="Yamada T."/>
            <person name="Nagayasu Y."/>
            <person name="Doi K."/>
            <person name="Kasai Y."/>
            <person name="Jindo T."/>
            <person name="Kobayashi D."/>
            <person name="Shimada A."/>
            <person name="Toyoda A."/>
            <person name="Kuroki Y."/>
            <person name="Fujiyama A."/>
            <person name="Sasaki T."/>
            <person name="Shimizu A."/>
            <person name="Asakawa S."/>
            <person name="Shimizu N."/>
            <person name="Hashimoto S."/>
            <person name="Yang J."/>
            <person name="Lee Y."/>
            <person name="Matsushima K."/>
            <person name="Sugano S."/>
            <person name="Sakaizumi M."/>
            <person name="Narita T."/>
            <person name="Ohishi K."/>
            <person name="Haga S."/>
            <person name="Ohta F."/>
            <person name="Nomoto H."/>
            <person name="Nogata K."/>
            <person name="Morishita T."/>
            <person name="Endo T."/>
            <person name="Shin-I T."/>
            <person name="Takeda H."/>
            <person name="Morishita S."/>
            <person name="Kohara Y."/>
        </authorList>
    </citation>
    <scope>NUCLEOTIDE SEQUENCE [LARGE SCALE GENOMIC DNA]</scope>
    <source>
        <strain>Hd-rR</strain>
    </source>
</reference>
<dbReference type="PROSITE" id="PS50157">
    <property type="entry name" value="ZINC_FINGER_C2H2_2"/>
    <property type="match status" value="4"/>
</dbReference>
<dbReference type="SMART" id="SM00355">
    <property type="entry name" value="ZnF_C2H2"/>
    <property type="match status" value="7"/>
</dbReference>
<feature type="domain" description="C2H2-type" evidence="7">
    <location>
        <begin position="107"/>
        <end position="134"/>
    </location>
</feature>
<evidence type="ECO:0000256" key="3">
    <source>
        <dbReference type="ARBA" id="ARBA00022771"/>
    </source>
</evidence>
<evidence type="ECO:0000259" key="7">
    <source>
        <dbReference type="PROSITE" id="PS50157"/>
    </source>
</evidence>
<dbReference type="Proteomes" id="UP000265200">
    <property type="component" value="Chromosome 11"/>
</dbReference>
<dbReference type="PANTHER" id="PTHR24379:SF121">
    <property type="entry name" value="C2H2-TYPE DOMAIN-CONTAINING PROTEIN"/>
    <property type="match status" value="1"/>
</dbReference>
<dbReference type="GO" id="GO:0008270">
    <property type="term" value="F:zinc ion binding"/>
    <property type="evidence" value="ECO:0007669"/>
    <property type="project" value="UniProtKB-KW"/>
</dbReference>
<dbReference type="Gene3D" id="3.30.160.60">
    <property type="entry name" value="Classic Zinc Finger"/>
    <property type="match status" value="3"/>
</dbReference>
<feature type="compositionally biased region" description="Basic and acidic residues" evidence="6">
    <location>
        <begin position="254"/>
        <end position="270"/>
    </location>
</feature>
<reference evidence="8" key="3">
    <citation type="submission" date="2025-08" db="UniProtKB">
        <authorList>
            <consortium name="Ensembl"/>
        </authorList>
    </citation>
    <scope>IDENTIFICATION</scope>
    <source>
        <strain evidence="8">HSOK</strain>
    </source>
</reference>
<reference evidence="8" key="4">
    <citation type="submission" date="2025-09" db="UniProtKB">
        <authorList>
            <consortium name="Ensembl"/>
        </authorList>
    </citation>
    <scope>IDENTIFICATION</scope>
    <source>
        <strain evidence="8">HSOK</strain>
    </source>
</reference>
<dbReference type="Ensembl" id="ENSORLT00015000572.1">
    <property type="protein sequence ID" value="ENSORLP00015027376.1"/>
    <property type="gene ID" value="ENSORLG00015009373.1"/>
</dbReference>
<evidence type="ECO:0000256" key="4">
    <source>
        <dbReference type="ARBA" id="ARBA00022833"/>
    </source>
</evidence>
<evidence type="ECO:0000313" key="8">
    <source>
        <dbReference type="Ensembl" id="ENSORLP00015027376.1"/>
    </source>
</evidence>
<dbReference type="PROSITE" id="PS00028">
    <property type="entry name" value="ZINC_FINGER_C2H2_1"/>
    <property type="match status" value="5"/>
</dbReference>
<evidence type="ECO:0000256" key="1">
    <source>
        <dbReference type="ARBA" id="ARBA00022723"/>
    </source>
</evidence>
<feature type="region of interest" description="Disordered" evidence="6">
    <location>
        <begin position="254"/>
        <end position="276"/>
    </location>
</feature>
<keyword evidence="3 5" id="KW-0863">Zinc-finger</keyword>
<reference evidence="8 9" key="2">
    <citation type="submission" date="2017-04" db="EMBL/GenBank/DDBJ databases">
        <title>CpG methylation of centromeres and impact of large insertions on vertebrate speciation.</title>
        <authorList>
            <person name="Ichikawa K."/>
            <person name="Yoshimura J."/>
            <person name="Morishita S."/>
        </authorList>
    </citation>
    <scope>NUCLEOTIDE SEQUENCE</scope>
    <source>
        <strain evidence="8 9">HSOK</strain>
    </source>
</reference>
<feature type="domain" description="C2H2-type" evidence="7">
    <location>
        <begin position="318"/>
        <end position="345"/>
    </location>
</feature>
<feature type="domain" description="C2H2-type" evidence="7">
    <location>
        <begin position="164"/>
        <end position="192"/>
    </location>
</feature>
<dbReference type="InterPro" id="IPR036236">
    <property type="entry name" value="Znf_C2H2_sf"/>
</dbReference>
<evidence type="ECO:0000256" key="5">
    <source>
        <dbReference type="PROSITE-ProRule" id="PRU00042"/>
    </source>
</evidence>
<dbReference type="InterPro" id="IPR013087">
    <property type="entry name" value="Znf_C2H2_type"/>
</dbReference>
<keyword evidence="2" id="KW-0677">Repeat</keyword>
<evidence type="ECO:0000313" key="9">
    <source>
        <dbReference type="Proteomes" id="UP000265200"/>
    </source>
</evidence>
<dbReference type="AlphaFoldDB" id="A0A3P9J5H4"/>
<sequence>MEMIKIEKVVVGRKNNTCEPLHTCKLSLCGYIKKQCDFFNHLHENQPIIIKAALVRLLSFCDADRAESLQCFQCFITFSDPKSKERHMRKSHREQYMQHLQQTNTLFICYKCDKCFFCPKELSQHQVTHTADEKPFVCTYCQKPFSIFSEFTKHRRYECALRGRFCKDCGASFPSPSGLRTHRKATHLGPLDKGSGDSAQCCKCNRCFPTPEELLQHQEICARFVNCDANPQDKEQSQKPKCGINDEELNDEKVEQRGGAAKWERSRESSTDGPTSVELNIPCPAADCDCTFPSVEALRTHKKTKHGPPLQTALCSECNCPNCGKTLAGQSALKSHQALHCEVKKR</sequence>
<feature type="domain" description="C2H2-type" evidence="7">
    <location>
        <begin position="136"/>
        <end position="163"/>
    </location>
</feature>
<dbReference type="Pfam" id="PF00096">
    <property type="entry name" value="zf-C2H2"/>
    <property type="match status" value="3"/>
</dbReference>
<dbReference type="PANTHER" id="PTHR24379">
    <property type="entry name" value="KRAB AND ZINC FINGER DOMAIN-CONTAINING"/>
    <property type="match status" value="1"/>
</dbReference>
<keyword evidence="1" id="KW-0479">Metal-binding</keyword>
<evidence type="ECO:0000256" key="6">
    <source>
        <dbReference type="SAM" id="MobiDB-lite"/>
    </source>
</evidence>
<evidence type="ECO:0000256" key="2">
    <source>
        <dbReference type="ARBA" id="ARBA00022737"/>
    </source>
</evidence>
<dbReference type="Pfam" id="PF13912">
    <property type="entry name" value="zf-C2H2_6"/>
    <property type="match status" value="1"/>
</dbReference>
<name>A0A3P9J5H4_ORYLA</name>
<organism evidence="8 9">
    <name type="scientific">Oryzias latipes</name>
    <name type="common">Japanese rice fish</name>
    <name type="synonym">Japanese killifish</name>
    <dbReference type="NCBI Taxonomy" id="8090"/>
    <lineage>
        <taxon>Eukaryota</taxon>
        <taxon>Metazoa</taxon>
        <taxon>Chordata</taxon>
        <taxon>Craniata</taxon>
        <taxon>Vertebrata</taxon>
        <taxon>Euteleostomi</taxon>
        <taxon>Actinopterygii</taxon>
        <taxon>Neopterygii</taxon>
        <taxon>Teleostei</taxon>
        <taxon>Neoteleostei</taxon>
        <taxon>Acanthomorphata</taxon>
        <taxon>Ovalentaria</taxon>
        <taxon>Atherinomorphae</taxon>
        <taxon>Beloniformes</taxon>
        <taxon>Adrianichthyidae</taxon>
        <taxon>Oryziinae</taxon>
        <taxon>Oryzias</taxon>
    </lineage>
</organism>
<proteinExistence type="predicted"/>
<keyword evidence="4" id="KW-0862">Zinc</keyword>
<accession>A0A3P9J5H4</accession>